<dbReference type="EMBL" id="BAABAL010000018">
    <property type="protein sequence ID" value="GAA4021442.1"/>
    <property type="molecule type" value="Genomic_DNA"/>
</dbReference>
<dbReference type="Gene3D" id="3.40.50.150">
    <property type="entry name" value="Vaccinia Virus protein VP39"/>
    <property type="match status" value="1"/>
</dbReference>
<evidence type="ECO:0000313" key="2">
    <source>
        <dbReference type="Proteomes" id="UP001501747"/>
    </source>
</evidence>
<evidence type="ECO:0000313" key="1">
    <source>
        <dbReference type="EMBL" id="GAA4021442.1"/>
    </source>
</evidence>
<dbReference type="GO" id="GO:0032259">
    <property type="term" value="P:methylation"/>
    <property type="evidence" value="ECO:0007669"/>
    <property type="project" value="UniProtKB-KW"/>
</dbReference>
<dbReference type="Pfam" id="PF13578">
    <property type="entry name" value="Methyltransf_24"/>
    <property type="match status" value="1"/>
</dbReference>
<organism evidence="1 2">
    <name type="scientific">Allokutzneria multivorans</name>
    <dbReference type="NCBI Taxonomy" id="1142134"/>
    <lineage>
        <taxon>Bacteria</taxon>
        <taxon>Bacillati</taxon>
        <taxon>Actinomycetota</taxon>
        <taxon>Actinomycetes</taxon>
        <taxon>Pseudonocardiales</taxon>
        <taxon>Pseudonocardiaceae</taxon>
        <taxon>Allokutzneria</taxon>
    </lineage>
</organism>
<dbReference type="Proteomes" id="UP001501747">
    <property type="component" value="Unassembled WGS sequence"/>
</dbReference>
<keyword evidence="1" id="KW-0808">Transferase</keyword>
<dbReference type="GO" id="GO:0008168">
    <property type="term" value="F:methyltransferase activity"/>
    <property type="evidence" value="ECO:0007669"/>
    <property type="project" value="UniProtKB-KW"/>
</dbReference>
<name>A0ABP7T5N3_9PSEU</name>
<protein>
    <submittedName>
        <fullName evidence="1">Class I SAM-dependent methyltransferase</fullName>
    </submittedName>
</protein>
<proteinExistence type="predicted"/>
<dbReference type="SUPFAM" id="SSF53335">
    <property type="entry name" value="S-adenosyl-L-methionine-dependent methyltransferases"/>
    <property type="match status" value="1"/>
</dbReference>
<comment type="caution">
    <text evidence="1">The sequence shown here is derived from an EMBL/GenBank/DDBJ whole genome shotgun (WGS) entry which is preliminary data.</text>
</comment>
<gene>
    <name evidence="1" type="ORF">GCM10022247_52030</name>
</gene>
<accession>A0ABP7T5N3</accession>
<dbReference type="InterPro" id="IPR029063">
    <property type="entry name" value="SAM-dependent_MTases_sf"/>
</dbReference>
<sequence>MGSAAGRVAKNALQPVVRAVRGAVASVRSPLFVPPGHYYSPVPSGEDVLRAITTVRNVPDLPGIDLREQSQRELAVTLSPMWADLPETASSDWRYDPDNEMFCLADAAVCYSMVRDLQPGRVIEVGSGFSSALALDAADRNAGDTSFTFIEPYPDRLLGLLRPEDRNRCTLVRGKVQDVPVDTFDQLRSGDLLFIDSTHVSKAGSDVNYLFFDVLPRLAEGVIVHVHDIFWPFEYPVDWLREGRNWTENYLLRAFLTHNSAFEILLFSSWLWAFEPDLVRKALPAAAEHVPGSIWLRKTG</sequence>
<reference evidence="2" key="1">
    <citation type="journal article" date="2019" name="Int. J. Syst. Evol. Microbiol.">
        <title>The Global Catalogue of Microorganisms (GCM) 10K type strain sequencing project: providing services to taxonomists for standard genome sequencing and annotation.</title>
        <authorList>
            <consortium name="The Broad Institute Genomics Platform"/>
            <consortium name="The Broad Institute Genome Sequencing Center for Infectious Disease"/>
            <person name="Wu L."/>
            <person name="Ma J."/>
        </authorList>
    </citation>
    <scope>NUCLEOTIDE SEQUENCE [LARGE SCALE GENOMIC DNA]</scope>
    <source>
        <strain evidence="2">JCM 17342</strain>
    </source>
</reference>
<keyword evidence="1" id="KW-0489">Methyltransferase</keyword>
<keyword evidence="2" id="KW-1185">Reference proteome</keyword>